<dbReference type="Proteomes" id="UP000729290">
    <property type="component" value="Unassembled WGS sequence"/>
</dbReference>
<gene>
    <name evidence="1" type="ORF">H9X83_03880</name>
</gene>
<keyword evidence="2" id="KW-1185">Reference proteome</keyword>
<proteinExistence type="predicted"/>
<dbReference type="InterPro" id="IPR023198">
    <property type="entry name" value="PGP-like_dom2"/>
</dbReference>
<dbReference type="PANTHER" id="PTHR43434">
    <property type="entry name" value="PHOSPHOGLYCOLATE PHOSPHATASE"/>
    <property type="match status" value="1"/>
</dbReference>
<dbReference type="EMBL" id="JACSNV010000004">
    <property type="protein sequence ID" value="MBM6877300.1"/>
    <property type="molecule type" value="Genomic_DNA"/>
</dbReference>
<evidence type="ECO:0000313" key="1">
    <source>
        <dbReference type="EMBL" id="MBM6877300.1"/>
    </source>
</evidence>
<dbReference type="SFLD" id="SFLDS00003">
    <property type="entry name" value="Haloacid_Dehalogenase"/>
    <property type="match status" value="1"/>
</dbReference>
<dbReference type="InterPro" id="IPR023214">
    <property type="entry name" value="HAD_sf"/>
</dbReference>
<dbReference type="SFLD" id="SFLDG01129">
    <property type="entry name" value="C1.5:_HAD__Beta-PGM__Phosphata"/>
    <property type="match status" value="1"/>
</dbReference>
<dbReference type="SUPFAM" id="SSF56784">
    <property type="entry name" value="HAD-like"/>
    <property type="match status" value="1"/>
</dbReference>
<reference evidence="1 2" key="1">
    <citation type="journal article" date="2021" name="Sci. Rep.">
        <title>The distribution of antibiotic resistance genes in chicken gut microbiota commensals.</title>
        <authorList>
            <person name="Juricova H."/>
            <person name="Matiasovicova J."/>
            <person name="Kubasova T."/>
            <person name="Cejkova D."/>
            <person name="Rychlik I."/>
        </authorList>
    </citation>
    <scope>NUCLEOTIDE SEQUENCE [LARGE SCALE GENOMIC DNA]</scope>
    <source>
        <strain evidence="1 2">An431b</strain>
    </source>
</reference>
<organism evidence="1 2">
    <name type="scientific">Anaerotignum lactatifermentans</name>
    <dbReference type="NCBI Taxonomy" id="160404"/>
    <lineage>
        <taxon>Bacteria</taxon>
        <taxon>Bacillati</taxon>
        <taxon>Bacillota</taxon>
        <taxon>Clostridia</taxon>
        <taxon>Lachnospirales</taxon>
        <taxon>Anaerotignaceae</taxon>
        <taxon>Anaerotignum</taxon>
    </lineage>
</organism>
<dbReference type="RefSeq" id="WP_205133310.1">
    <property type="nucleotide sequence ID" value="NZ_JACSNT010000005.1"/>
</dbReference>
<comment type="caution">
    <text evidence="1">The sequence shown here is derived from an EMBL/GenBank/DDBJ whole genome shotgun (WGS) entry which is preliminary data.</text>
</comment>
<dbReference type="InterPro" id="IPR050155">
    <property type="entry name" value="HAD-like_hydrolase_sf"/>
</dbReference>
<sequence length="217" mass="24796">MERLKQTIILFDLDGTLTDSAEGVLRSAQHMQEKMGMRVWSEEELRFMVGPPLRDTFRDVFHMNPEEVEQAILYFRERYFTVGLFENKVFPGIEEMLKELVAMGKRLGVATSKHESTAVRILEHFGLAKYFEVIGGDSPESSRTNKTMVMDYVLKRMEAKEGDAIMVGDRMFDIDGAHALGLPAIAVEFGYGDREEFEDHGADYIVKTPKEVADLFR</sequence>
<name>A0ABS2G9A0_9FIRM</name>
<dbReference type="Gene3D" id="3.40.50.1000">
    <property type="entry name" value="HAD superfamily/HAD-like"/>
    <property type="match status" value="1"/>
</dbReference>
<dbReference type="Pfam" id="PF13419">
    <property type="entry name" value="HAD_2"/>
    <property type="match status" value="1"/>
</dbReference>
<dbReference type="InterPro" id="IPR041492">
    <property type="entry name" value="HAD_2"/>
</dbReference>
<dbReference type="Gene3D" id="1.10.150.240">
    <property type="entry name" value="Putative phosphatase, domain 2"/>
    <property type="match status" value="1"/>
</dbReference>
<accession>A0ABS2G9A0</accession>
<evidence type="ECO:0000313" key="2">
    <source>
        <dbReference type="Proteomes" id="UP000729290"/>
    </source>
</evidence>
<dbReference type="PANTHER" id="PTHR43434:SF20">
    <property type="entry name" value="5'-NUCLEOTIDASE"/>
    <property type="match status" value="1"/>
</dbReference>
<protein>
    <submittedName>
        <fullName evidence="1">HAD hydrolase-like protein</fullName>
    </submittedName>
</protein>
<dbReference type="InterPro" id="IPR036412">
    <property type="entry name" value="HAD-like_sf"/>
</dbReference>